<sequence length="430" mass="50304">MEHTPKPPPPSWWTFLAEGLRPASHREIAEEHDRKCAICMNPFCRDGEDHDDCGELYEHPIKILACQRHYFGWSCLMRWLRTSNKCPICRNELFNDSTRIAPPQNDDNEHDDVGDGLIDGQVDNWADEWDVQAVQGRGAVFEVAPEVETEMVTRARTAQAELDAQREPSPEYTLLQRWFRERFFWFDVSSHPVTFSQLDHEIADEGGFRRHQHNGGHPVEWLEPVRLAPSGQIRQHIINMDRIMLLQDRLAERHLQNRSVHFFNRAYVTVVPDAVITNFDSIVAEISYPCDNGKIRWHFNLIRCRIVQWLVRHGVHDRDPEELRAELICHAYPSSDVVHEVVEVLGSEDEGIRIAWEQWWEMARTRLGLRLDSIVARLRDRWRYSSIYLLYGEPNLLSFLFLVITLTIAHNALENEAFAERHTMPNPRVI</sequence>
<keyword evidence="1" id="KW-0863">Zinc-finger</keyword>
<gene>
    <name evidence="3" type="ORF">K490DRAFT_63088</name>
</gene>
<dbReference type="SUPFAM" id="SSF57850">
    <property type="entry name" value="RING/U-box"/>
    <property type="match status" value="1"/>
</dbReference>
<dbReference type="EMBL" id="ML978713">
    <property type="protein sequence ID" value="KAF2090218.1"/>
    <property type="molecule type" value="Genomic_DNA"/>
</dbReference>
<keyword evidence="4" id="KW-1185">Reference proteome</keyword>
<evidence type="ECO:0000259" key="2">
    <source>
        <dbReference type="PROSITE" id="PS50089"/>
    </source>
</evidence>
<feature type="domain" description="RING-type" evidence="2">
    <location>
        <begin position="36"/>
        <end position="90"/>
    </location>
</feature>
<keyword evidence="1" id="KW-0479">Metal-binding</keyword>
<name>A0A9P4HZC5_9PEZI</name>
<dbReference type="OrthoDB" id="1681166at2759"/>
<comment type="caution">
    <text evidence="3">The sequence shown here is derived from an EMBL/GenBank/DDBJ whole genome shotgun (WGS) entry which is preliminary data.</text>
</comment>
<protein>
    <recommendedName>
        <fullName evidence="2">RING-type domain-containing protein</fullName>
    </recommendedName>
</protein>
<dbReference type="Pfam" id="PF13639">
    <property type="entry name" value="zf-RING_2"/>
    <property type="match status" value="1"/>
</dbReference>
<keyword evidence="1" id="KW-0862">Zinc</keyword>
<proteinExistence type="predicted"/>
<dbReference type="InterPro" id="IPR001841">
    <property type="entry name" value="Znf_RING"/>
</dbReference>
<dbReference type="PROSITE" id="PS50089">
    <property type="entry name" value="ZF_RING_2"/>
    <property type="match status" value="1"/>
</dbReference>
<organism evidence="3 4">
    <name type="scientific">Saccharata proteae CBS 121410</name>
    <dbReference type="NCBI Taxonomy" id="1314787"/>
    <lineage>
        <taxon>Eukaryota</taxon>
        <taxon>Fungi</taxon>
        <taxon>Dikarya</taxon>
        <taxon>Ascomycota</taxon>
        <taxon>Pezizomycotina</taxon>
        <taxon>Dothideomycetes</taxon>
        <taxon>Dothideomycetes incertae sedis</taxon>
        <taxon>Botryosphaeriales</taxon>
        <taxon>Saccharataceae</taxon>
        <taxon>Saccharata</taxon>
    </lineage>
</organism>
<dbReference type="Proteomes" id="UP000799776">
    <property type="component" value="Unassembled WGS sequence"/>
</dbReference>
<reference evidence="3" key="1">
    <citation type="journal article" date="2020" name="Stud. Mycol.">
        <title>101 Dothideomycetes genomes: a test case for predicting lifestyles and emergence of pathogens.</title>
        <authorList>
            <person name="Haridas S."/>
            <person name="Albert R."/>
            <person name="Binder M."/>
            <person name="Bloem J."/>
            <person name="Labutti K."/>
            <person name="Salamov A."/>
            <person name="Andreopoulos B."/>
            <person name="Baker S."/>
            <person name="Barry K."/>
            <person name="Bills G."/>
            <person name="Bluhm B."/>
            <person name="Cannon C."/>
            <person name="Castanera R."/>
            <person name="Culley D."/>
            <person name="Daum C."/>
            <person name="Ezra D."/>
            <person name="Gonzalez J."/>
            <person name="Henrissat B."/>
            <person name="Kuo A."/>
            <person name="Liang C."/>
            <person name="Lipzen A."/>
            <person name="Lutzoni F."/>
            <person name="Magnuson J."/>
            <person name="Mondo S."/>
            <person name="Nolan M."/>
            <person name="Ohm R."/>
            <person name="Pangilinan J."/>
            <person name="Park H.-J."/>
            <person name="Ramirez L."/>
            <person name="Alfaro M."/>
            <person name="Sun H."/>
            <person name="Tritt A."/>
            <person name="Yoshinaga Y."/>
            <person name="Zwiers L.-H."/>
            <person name="Turgeon B."/>
            <person name="Goodwin S."/>
            <person name="Spatafora J."/>
            <person name="Crous P."/>
            <person name="Grigoriev I."/>
        </authorList>
    </citation>
    <scope>NUCLEOTIDE SEQUENCE</scope>
    <source>
        <strain evidence="3">CBS 121410</strain>
    </source>
</reference>
<accession>A0A9P4HZC5</accession>
<dbReference type="Gene3D" id="3.30.40.10">
    <property type="entry name" value="Zinc/RING finger domain, C3HC4 (zinc finger)"/>
    <property type="match status" value="1"/>
</dbReference>
<dbReference type="GO" id="GO:0008270">
    <property type="term" value="F:zinc ion binding"/>
    <property type="evidence" value="ECO:0007669"/>
    <property type="project" value="UniProtKB-KW"/>
</dbReference>
<dbReference type="InterPro" id="IPR013083">
    <property type="entry name" value="Znf_RING/FYVE/PHD"/>
</dbReference>
<evidence type="ECO:0000313" key="3">
    <source>
        <dbReference type="EMBL" id="KAF2090218.1"/>
    </source>
</evidence>
<evidence type="ECO:0000313" key="4">
    <source>
        <dbReference type="Proteomes" id="UP000799776"/>
    </source>
</evidence>
<evidence type="ECO:0000256" key="1">
    <source>
        <dbReference type="PROSITE-ProRule" id="PRU00175"/>
    </source>
</evidence>
<dbReference type="AlphaFoldDB" id="A0A9P4HZC5"/>